<dbReference type="EMBL" id="MH727556">
    <property type="protein sequence ID" value="AYB70159.2"/>
    <property type="molecule type" value="Genomic_DNA"/>
</dbReference>
<name>A0A385UJC4_9CAUD</name>
<evidence type="ECO:0000313" key="2">
    <source>
        <dbReference type="Proteomes" id="UP000279330"/>
    </source>
</evidence>
<keyword evidence="2" id="KW-1185">Reference proteome</keyword>
<dbReference type="KEGG" id="vg:55003724"/>
<proteinExistence type="predicted"/>
<reference evidence="1 2" key="1">
    <citation type="submission" date="2018-08" db="EMBL/GenBank/DDBJ databases">
        <authorList>
            <person name="Miller G.E."/>
            <person name="Abrahams R."/>
            <person name="Bazan D.C."/>
            <person name="Beglau B.C."/>
            <person name="Blaylock E.C."/>
            <person name="Choi J.D."/>
            <person name="Grewal S.K."/>
            <person name="Hernandez E.V."/>
            <person name="Kim D.J."/>
            <person name="Kim K."/>
            <person name="Lee Y."/>
            <person name="Linde M.K."/>
            <person name="Lopez M.B."/>
            <person name="Pangalila E."/>
            <person name="Parker M.A."/>
            <person name="Specht R.C."/>
            <person name="Teng M.C."/>
            <person name="Toledo B."/>
            <person name="Tran S."/>
            <person name="Yu H."/>
            <person name="Kalaj N."/>
            <person name="Muthiah A.S."/>
            <person name="Dean N.S."/>
            <person name="Diaz A."/>
            <person name="Garlena R.A."/>
            <person name="Russell D.A."/>
            <person name="Pope W.H."/>
            <person name="Jacobs-Sera D."/>
            <person name="Hatfull G.F."/>
        </authorList>
    </citation>
    <scope>NUCLEOTIDE SEQUENCE [LARGE SCALE GENOMIC DNA]</scope>
</reference>
<dbReference type="Proteomes" id="UP000279330">
    <property type="component" value="Segment"/>
</dbReference>
<dbReference type="RefSeq" id="YP_009812655.1">
    <property type="nucleotide sequence ID" value="NC_048068.1"/>
</dbReference>
<accession>A0A385UJC4</accession>
<gene>
    <name evidence="1" type="primary">49</name>
    <name evidence="1" type="ORF">SEA_ONEIAGILLIAN_49</name>
</gene>
<evidence type="ECO:0000313" key="1">
    <source>
        <dbReference type="EMBL" id="AYB70159.2"/>
    </source>
</evidence>
<protein>
    <submittedName>
        <fullName evidence="1">Uncharacterized protein</fullName>
    </submittedName>
</protein>
<organism evidence="1 2">
    <name type="scientific">Microbacterium phage OneinaGillian</name>
    <dbReference type="NCBI Taxonomy" id="2301604"/>
    <lineage>
        <taxon>Viruses</taxon>
        <taxon>Duplodnaviria</taxon>
        <taxon>Heunggongvirae</taxon>
        <taxon>Uroviricota</taxon>
        <taxon>Caudoviricetes</taxon>
        <taxon>Gillianvirus</taxon>
        <taxon>Gillianvirus oneinagillian</taxon>
    </lineage>
</organism>
<sequence>MAIANYTTAVTVRSSVDSIVKLLAKAGARSITHDMDEQGLTIGLSFVIATEYGWRPFRLPIRVDGVHATLKRDRVPPRYQTRDHAARVAWRIAHDWLRAQLAIIDAGMTTLPEVFFPYVLLDAETTAYEKYVGDAKELLA</sequence>
<dbReference type="GeneID" id="55003724"/>